<protein>
    <submittedName>
        <fullName evidence="2">Uncharacterized protein</fullName>
    </submittedName>
</protein>
<sequence length="155" mass="17218">MVPENQAAARFEDRSRGGDASDHDHLLAHVDSRGSVLHWRPTNSIAVQFRGHKESRRMNLNAIAPADSGSKNSARVFPFASAASAVDRSPPWSPPKSWAWSIETRGHRTWPTDLWGDCGYRRSDHGDGDENSSREQSLPIGGNKRIHVSRGQKLK</sequence>
<accession>A0A5C6DFU0</accession>
<proteinExistence type="predicted"/>
<feature type="region of interest" description="Disordered" evidence="1">
    <location>
        <begin position="116"/>
        <end position="155"/>
    </location>
</feature>
<dbReference type="AlphaFoldDB" id="A0A5C6DFU0"/>
<feature type="compositionally biased region" description="Basic and acidic residues" evidence="1">
    <location>
        <begin position="10"/>
        <end position="23"/>
    </location>
</feature>
<comment type="caution">
    <text evidence="2">The sequence shown here is derived from an EMBL/GenBank/DDBJ whole genome shotgun (WGS) entry which is preliminary data.</text>
</comment>
<reference evidence="2 3" key="1">
    <citation type="submission" date="2019-02" db="EMBL/GenBank/DDBJ databases">
        <title>Deep-cultivation of Planctomycetes and their phenomic and genomic characterization uncovers novel biology.</title>
        <authorList>
            <person name="Wiegand S."/>
            <person name="Jogler M."/>
            <person name="Boedeker C."/>
            <person name="Pinto D."/>
            <person name="Vollmers J."/>
            <person name="Rivas-Marin E."/>
            <person name="Kohn T."/>
            <person name="Peeters S.H."/>
            <person name="Heuer A."/>
            <person name="Rast P."/>
            <person name="Oberbeckmann S."/>
            <person name="Bunk B."/>
            <person name="Jeske O."/>
            <person name="Meyerdierks A."/>
            <person name="Storesund J.E."/>
            <person name="Kallscheuer N."/>
            <person name="Luecker S."/>
            <person name="Lage O.M."/>
            <person name="Pohl T."/>
            <person name="Merkel B.J."/>
            <person name="Hornburger P."/>
            <person name="Mueller R.-W."/>
            <person name="Bruemmer F."/>
            <person name="Labrenz M."/>
            <person name="Spormann A.M."/>
            <person name="Op Den Camp H."/>
            <person name="Overmann J."/>
            <person name="Amann R."/>
            <person name="Jetten M.S.M."/>
            <person name="Mascher T."/>
            <person name="Medema M.H."/>
            <person name="Devos D.P."/>
            <person name="Kaster A.-K."/>
            <person name="Ovreas L."/>
            <person name="Rohde M."/>
            <person name="Galperin M.Y."/>
            <person name="Jogler C."/>
        </authorList>
    </citation>
    <scope>NUCLEOTIDE SEQUENCE [LARGE SCALE GENOMIC DNA]</scope>
    <source>
        <strain evidence="2 3">Poly41</strain>
    </source>
</reference>
<evidence type="ECO:0000313" key="3">
    <source>
        <dbReference type="Proteomes" id="UP000319143"/>
    </source>
</evidence>
<name>A0A5C6DFU0_9BACT</name>
<evidence type="ECO:0000256" key="1">
    <source>
        <dbReference type="SAM" id="MobiDB-lite"/>
    </source>
</evidence>
<dbReference type="Proteomes" id="UP000319143">
    <property type="component" value="Unassembled WGS sequence"/>
</dbReference>
<feature type="compositionally biased region" description="Basic residues" evidence="1">
    <location>
        <begin position="144"/>
        <end position="155"/>
    </location>
</feature>
<feature type="region of interest" description="Disordered" evidence="1">
    <location>
        <begin position="1"/>
        <end position="23"/>
    </location>
</feature>
<evidence type="ECO:0000313" key="2">
    <source>
        <dbReference type="EMBL" id="TWU33849.1"/>
    </source>
</evidence>
<gene>
    <name evidence="2" type="ORF">Poly41_48490</name>
</gene>
<keyword evidence="3" id="KW-1185">Reference proteome</keyword>
<dbReference type="EMBL" id="SJPV01000009">
    <property type="protein sequence ID" value="TWU33849.1"/>
    <property type="molecule type" value="Genomic_DNA"/>
</dbReference>
<organism evidence="2 3">
    <name type="scientific">Novipirellula artificiosorum</name>
    <dbReference type="NCBI Taxonomy" id="2528016"/>
    <lineage>
        <taxon>Bacteria</taxon>
        <taxon>Pseudomonadati</taxon>
        <taxon>Planctomycetota</taxon>
        <taxon>Planctomycetia</taxon>
        <taxon>Pirellulales</taxon>
        <taxon>Pirellulaceae</taxon>
        <taxon>Novipirellula</taxon>
    </lineage>
</organism>
<feature type="compositionally biased region" description="Basic and acidic residues" evidence="1">
    <location>
        <begin position="119"/>
        <end position="133"/>
    </location>
</feature>